<dbReference type="Proteomes" id="UP001652625">
    <property type="component" value="Chromosome 01"/>
</dbReference>
<evidence type="ECO:0000313" key="4">
    <source>
        <dbReference type="RefSeq" id="XP_065644787.1"/>
    </source>
</evidence>
<feature type="domain" description="DUF7886" evidence="2">
    <location>
        <begin position="114"/>
        <end position="259"/>
    </location>
</feature>
<name>A0ABM4B7E9_HYDVU</name>
<dbReference type="PANTHER" id="PTHR47915">
    <property type="entry name" value="SI:DKEY-19B23.7"/>
    <property type="match status" value="1"/>
</dbReference>
<dbReference type="PANTHER" id="PTHR47915:SF1">
    <property type="entry name" value="SI:DKEY-19B23.7"/>
    <property type="match status" value="1"/>
</dbReference>
<evidence type="ECO:0000313" key="3">
    <source>
        <dbReference type="Proteomes" id="UP001652625"/>
    </source>
</evidence>
<dbReference type="Pfam" id="PF25377">
    <property type="entry name" value="DUF7886"/>
    <property type="match status" value="1"/>
</dbReference>
<feature type="region of interest" description="Disordered" evidence="1">
    <location>
        <begin position="63"/>
        <end position="82"/>
    </location>
</feature>
<feature type="compositionally biased region" description="Acidic residues" evidence="1">
    <location>
        <begin position="65"/>
        <end position="75"/>
    </location>
</feature>
<evidence type="ECO:0000256" key="1">
    <source>
        <dbReference type="SAM" id="MobiDB-lite"/>
    </source>
</evidence>
<reference evidence="4" key="2">
    <citation type="submission" date="2025-08" db="UniProtKB">
        <authorList>
            <consortium name="RefSeq"/>
        </authorList>
    </citation>
    <scope>IDENTIFICATION</scope>
</reference>
<organism evidence="3 4">
    <name type="scientific">Hydra vulgaris</name>
    <name type="common">Hydra</name>
    <name type="synonym">Hydra attenuata</name>
    <dbReference type="NCBI Taxonomy" id="6087"/>
    <lineage>
        <taxon>Eukaryota</taxon>
        <taxon>Metazoa</taxon>
        <taxon>Cnidaria</taxon>
        <taxon>Hydrozoa</taxon>
        <taxon>Hydroidolina</taxon>
        <taxon>Anthoathecata</taxon>
        <taxon>Aplanulata</taxon>
        <taxon>Hydridae</taxon>
        <taxon>Hydra</taxon>
    </lineage>
</organism>
<keyword evidence="3" id="KW-1185">Reference proteome</keyword>
<reference evidence="3" key="1">
    <citation type="submission" date="2025-05" db="UniProtKB">
        <authorList>
            <consortium name="RefSeq"/>
        </authorList>
    </citation>
    <scope>NUCLEOTIDE SEQUENCE [LARGE SCALE GENOMIC DNA]</scope>
</reference>
<sequence>MEKIKEEYDRKKFQELTNNMFKIGCIKGFRYFSMYLRGKEELLVKVQNEQVPLHPVEKRFYQETVTEEGSEEEENGSFNEKPLPRLCDSLIMSRSTQQRLSGLTFSGLGLLPASPSESEAASESSSTLFLIGAYSRYKSPYVWIRSNHHRIVSFTDIRTYQDLDEVKDSPLKLKSISNWYHKDIHLWDILSDIIRLNVQPTPRNPFAVDFSYFDALSPNYFLLATGAMVHFLNCVLTSGEHSYNADVTEDLNEVMRRHFMLLNTMVSKNR</sequence>
<evidence type="ECO:0000259" key="2">
    <source>
        <dbReference type="Pfam" id="PF25377"/>
    </source>
</evidence>
<protein>
    <submittedName>
        <fullName evidence="4">Uncharacterized protein LOC105843959 isoform X2</fullName>
    </submittedName>
</protein>
<accession>A0ABM4B7E9</accession>
<gene>
    <name evidence="4" type="primary">LOC105843959</name>
</gene>
<dbReference type="RefSeq" id="XP_065644787.1">
    <property type="nucleotide sequence ID" value="XM_065788715.1"/>
</dbReference>
<proteinExistence type="predicted"/>
<dbReference type="GeneID" id="105843959"/>
<dbReference type="InterPro" id="IPR057208">
    <property type="entry name" value="DUF7886"/>
</dbReference>